<feature type="compositionally biased region" description="Basic and acidic residues" evidence="1">
    <location>
        <begin position="1"/>
        <end position="19"/>
    </location>
</feature>
<reference evidence="2" key="1">
    <citation type="submission" date="2020-02" db="EMBL/GenBank/DDBJ databases">
        <authorList>
            <person name="Meier V. D."/>
        </authorList>
    </citation>
    <scope>NUCLEOTIDE SEQUENCE</scope>
    <source>
        <strain evidence="2">AVDCRST_MAG12</strain>
    </source>
</reference>
<feature type="compositionally biased region" description="Polar residues" evidence="1">
    <location>
        <begin position="23"/>
        <end position="32"/>
    </location>
</feature>
<sequence length="125" mass="13733">MASEIPHPDGRDAERRRQGAEPQANTRPTITVLSPGPGSEVRGPATTVRAEIADSGSPLSSSGIKLWLDGRKADRFSYDPSKERLSYRTPRLEPGRRRVLIPARDGEGLTAARICNFRVRRQGSL</sequence>
<gene>
    <name evidence="2" type="ORF">AVDCRST_MAG12-2824</name>
</gene>
<accession>A0A6J4SS59</accession>
<name>A0A6J4SS59_9ACTN</name>
<evidence type="ECO:0000256" key="1">
    <source>
        <dbReference type="SAM" id="MobiDB-lite"/>
    </source>
</evidence>
<organism evidence="2">
    <name type="scientific">uncultured Rubrobacteraceae bacterium</name>
    <dbReference type="NCBI Taxonomy" id="349277"/>
    <lineage>
        <taxon>Bacteria</taxon>
        <taxon>Bacillati</taxon>
        <taxon>Actinomycetota</taxon>
        <taxon>Rubrobacteria</taxon>
        <taxon>Rubrobacterales</taxon>
        <taxon>Rubrobacteraceae</taxon>
        <taxon>environmental samples</taxon>
    </lineage>
</organism>
<evidence type="ECO:0000313" key="2">
    <source>
        <dbReference type="EMBL" id="CAA9503818.1"/>
    </source>
</evidence>
<protein>
    <submittedName>
        <fullName evidence="2">Uncharacterized protein</fullName>
    </submittedName>
</protein>
<dbReference type="AlphaFoldDB" id="A0A6J4SS59"/>
<dbReference type="EMBL" id="CADCVK010000401">
    <property type="protein sequence ID" value="CAA9503818.1"/>
    <property type="molecule type" value="Genomic_DNA"/>
</dbReference>
<feature type="region of interest" description="Disordered" evidence="1">
    <location>
        <begin position="1"/>
        <end position="43"/>
    </location>
</feature>
<proteinExistence type="predicted"/>